<sequence>GGVDGGDEGQDLGVDPHVAHELGPLLFWMLADHVVEEIDYYAAKFVNNALVPFKVPDTFKPVVTWLMNRNSIASSRISSLPNILGQWRKPILKMVDSIPDIFKGKPPTVANRSTIIDVNELLNYEVRGLMSERILRNPNHPESTDWTNRLLSEAYGQPVCDTNDMTCFIDMCYTTVNKKHAFVINYWTIFGFMLDDYLDQIVMDDAGKQQICEWQQKYRTGKSDGKLGLDKMLVRTLEMNRQYLSPDQYDRHVREMVEWIGTYLTVNQTKYNADHQMLTYEQFWIQRATDSVAGCVYIFSELSVGLDAIEHGLTTDPIWISFNTAAAKQSILVNEVYSVKSEVPKGQAKYNYQYLIMWHEGYSAQEAVDHIVSEIHFQWELVLDFGQQLKEYGIPVLSAYVDEVVHEVKGNHFWSTICRRYSTDPKHSHYINTGE</sequence>
<gene>
    <name evidence="1" type="ORF">ONB1V03_LOCUS12988</name>
</gene>
<evidence type="ECO:0000313" key="1">
    <source>
        <dbReference type="EMBL" id="CAD7656351.1"/>
    </source>
</evidence>
<dbReference type="EMBL" id="CAJPVJ010010976">
    <property type="protein sequence ID" value="CAG2173538.1"/>
    <property type="molecule type" value="Genomic_DNA"/>
</dbReference>
<proteinExistence type="predicted"/>
<keyword evidence="2" id="KW-1185">Reference proteome</keyword>
<evidence type="ECO:0008006" key="3">
    <source>
        <dbReference type="Google" id="ProtNLM"/>
    </source>
</evidence>
<dbReference type="AlphaFoldDB" id="A0A7R9QT89"/>
<dbReference type="EMBL" id="OC925801">
    <property type="protein sequence ID" value="CAD7656351.1"/>
    <property type="molecule type" value="Genomic_DNA"/>
</dbReference>
<feature type="non-terminal residue" evidence="1">
    <location>
        <position position="1"/>
    </location>
</feature>
<reference evidence="1" key="1">
    <citation type="submission" date="2020-11" db="EMBL/GenBank/DDBJ databases">
        <authorList>
            <person name="Tran Van P."/>
        </authorList>
    </citation>
    <scope>NUCLEOTIDE SEQUENCE</scope>
</reference>
<accession>A0A7R9QT89</accession>
<dbReference type="Pfam" id="PF19086">
    <property type="entry name" value="Terpene_syn_C_2"/>
    <property type="match status" value="1"/>
</dbReference>
<dbReference type="Proteomes" id="UP000728032">
    <property type="component" value="Unassembled WGS sequence"/>
</dbReference>
<protein>
    <recommendedName>
        <fullName evidence="3">Terpene synthase</fullName>
    </recommendedName>
</protein>
<evidence type="ECO:0000313" key="2">
    <source>
        <dbReference type="Proteomes" id="UP000728032"/>
    </source>
</evidence>
<dbReference type="InterPro" id="IPR008949">
    <property type="entry name" value="Isoprenoid_synthase_dom_sf"/>
</dbReference>
<dbReference type="SUPFAM" id="SSF48576">
    <property type="entry name" value="Terpenoid synthases"/>
    <property type="match status" value="1"/>
</dbReference>
<name>A0A7R9QT89_9ACAR</name>
<organism evidence="1">
    <name type="scientific">Oppiella nova</name>
    <dbReference type="NCBI Taxonomy" id="334625"/>
    <lineage>
        <taxon>Eukaryota</taxon>
        <taxon>Metazoa</taxon>
        <taxon>Ecdysozoa</taxon>
        <taxon>Arthropoda</taxon>
        <taxon>Chelicerata</taxon>
        <taxon>Arachnida</taxon>
        <taxon>Acari</taxon>
        <taxon>Acariformes</taxon>
        <taxon>Sarcoptiformes</taxon>
        <taxon>Oribatida</taxon>
        <taxon>Brachypylina</taxon>
        <taxon>Oppioidea</taxon>
        <taxon>Oppiidae</taxon>
        <taxon>Oppiella</taxon>
    </lineage>
</organism>
<dbReference type="Gene3D" id="1.10.600.10">
    <property type="entry name" value="Farnesyl Diphosphate Synthase"/>
    <property type="match status" value="1"/>
</dbReference>
<dbReference type="OrthoDB" id="6486656at2759"/>